<reference evidence="5" key="3">
    <citation type="journal article" date="2019" name="Int. J. Syst. Evol. Microbiol.">
        <title>The Global Catalogue of Microorganisms (GCM) 10K type strain sequencing project: providing services to taxonomists for standard genome sequencing and annotation.</title>
        <authorList>
            <consortium name="The Broad Institute Genomics Platform"/>
            <consortium name="The Broad Institute Genome Sequencing Center for Infectious Disease"/>
            <person name="Wu L."/>
            <person name="Ma J."/>
        </authorList>
    </citation>
    <scope>NUCLEOTIDE SEQUENCE [LARGE SCALE GENOMIC DNA]</scope>
    <source>
        <strain evidence="5">CCM 7403</strain>
    </source>
</reference>
<reference evidence="3" key="4">
    <citation type="submission" date="2019-03" db="EMBL/GenBank/DDBJ databases">
        <authorList>
            <person name="Huang Y."/>
        </authorList>
    </citation>
    <scope>NUCLEOTIDE SEQUENCE</scope>
    <source>
        <strain evidence="3">JCM 16608</strain>
    </source>
</reference>
<protein>
    <submittedName>
        <fullName evidence="3">Uncharacterized protein</fullName>
    </submittedName>
</protein>
<evidence type="ECO:0000313" key="4">
    <source>
        <dbReference type="Proteomes" id="UP000297025"/>
    </source>
</evidence>
<dbReference type="KEGG" id="ndp:E2C04_04610"/>
<evidence type="ECO:0000313" key="3">
    <source>
        <dbReference type="EMBL" id="QCC76676.1"/>
    </source>
</evidence>
<keyword evidence="5" id="KW-1185">Reference proteome</keyword>
<reference evidence="3 4" key="1">
    <citation type="journal article" date="2008" name="Int. J. Syst. Evol. Microbiol.">
        <title>Nocardioides daphniae sp. nov., isolated from Daphnia cucullata (Crustacea: Cladocera).</title>
        <authorList>
            <person name="Toth E.M."/>
            <person name="Keki Z."/>
            <person name="Homonnay Z.G."/>
            <person name="Borsodi A.K."/>
            <person name="Marialigeti K."/>
            <person name="Schumann P."/>
        </authorList>
    </citation>
    <scope>NUCLEOTIDE SEQUENCE [LARGE SCALE GENOMIC DNA]</scope>
    <source>
        <strain evidence="3 4">JCM 16608</strain>
    </source>
</reference>
<evidence type="ECO:0000313" key="2">
    <source>
        <dbReference type="EMBL" id="GGD15238.1"/>
    </source>
</evidence>
<dbReference type="EMBL" id="BMCK01000002">
    <property type="protein sequence ID" value="GGD15238.1"/>
    <property type="molecule type" value="Genomic_DNA"/>
</dbReference>
<evidence type="ECO:0000256" key="1">
    <source>
        <dbReference type="SAM" id="Phobius"/>
    </source>
</evidence>
<dbReference type="Proteomes" id="UP000630594">
    <property type="component" value="Unassembled WGS sequence"/>
</dbReference>
<reference evidence="2" key="2">
    <citation type="journal article" date="2014" name="Int. J. Syst. Evol. Microbiol.">
        <title>Complete genome of a new Firmicutes species belonging to the dominant human colonic microbiota ('Ruminococcus bicirculans') reveals two chromosomes and a selective capacity to utilize plant glucans.</title>
        <authorList>
            <consortium name="NISC Comparative Sequencing Program"/>
            <person name="Wegmann U."/>
            <person name="Louis P."/>
            <person name="Goesmann A."/>
            <person name="Henrissat B."/>
            <person name="Duncan S.H."/>
            <person name="Flint H.J."/>
        </authorList>
    </citation>
    <scope>NUCLEOTIDE SEQUENCE</scope>
    <source>
        <strain evidence="2">CCM 7403</strain>
    </source>
</reference>
<dbReference type="OrthoDB" id="3867729at2"/>
<organism evidence="3 4">
    <name type="scientific">Nocardioides daphniae</name>
    <dbReference type="NCBI Taxonomy" id="402297"/>
    <lineage>
        <taxon>Bacteria</taxon>
        <taxon>Bacillati</taxon>
        <taxon>Actinomycetota</taxon>
        <taxon>Actinomycetes</taxon>
        <taxon>Propionibacteriales</taxon>
        <taxon>Nocardioidaceae</taxon>
        <taxon>Nocardioides</taxon>
    </lineage>
</organism>
<name>A0A4P7U9N1_9ACTN</name>
<dbReference type="Proteomes" id="UP000297025">
    <property type="component" value="Chromosome"/>
</dbReference>
<feature type="transmembrane region" description="Helical" evidence="1">
    <location>
        <begin position="173"/>
        <end position="194"/>
    </location>
</feature>
<dbReference type="RefSeq" id="WP_135831725.1">
    <property type="nucleotide sequence ID" value="NZ_BMCK01000002.1"/>
</dbReference>
<sequence length="404" mass="44196">MAREIDDTTLAKIEAEMRGDGVWIDADFAREHGISAADESRLEQLVAGADHADLRMLLVDVARDDDRFHGRAAHLVAWVQDSVGGDATYLGWERYGDPQLTVVTYGDQPSADAVARIAEREHPDDLVEALARSEQLLEDGNARELWEAIPREERYPWTADDGGLQQWLGDATLGQWVLLGAGVAVVLTAGYAWWSRRRGRRTGDEFVLPTAVLRSVRLAEDKQVRERAEREVLGLGEALGAQDPDARSLEVWQQALDHYDAARSVLARAGSPADVVGALVLARRGDAARAAALPGAPDGAGAGAATTLTWHPPTPCFFNPLHDGPVRRVTWHGDDRSVEVPACEACAVRVEQDREPDDVLDFVAQGSTVHYFRLDIGAWSRTGYGALDPDLLGALRSRQGRRPR</sequence>
<gene>
    <name evidence="3" type="ORF">E2C04_04610</name>
    <name evidence="2" type="ORF">GCM10007231_12800</name>
</gene>
<proteinExistence type="predicted"/>
<dbReference type="AlphaFoldDB" id="A0A4P7U9N1"/>
<dbReference type="EMBL" id="CP038462">
    <property type="protein sequence ID" value="QCC76676.1"/>
    <property type="molecule type" value="Genomic_DNA"/>
</dbReference>
<keyword evidence="1" id="KW-1133">Transmembrane helix</keyword>
<reference evidence="2" key="5">
    <citation type="submission" date="2024-05" db="EMBL/GenBank/DDBJ databases">
        <authorList>
            <person name="Sun Q."/>
            <person name="Sedlacek I."/>
        </authorList>
    </citation>
    <scope>NUCLEOTIDE SEQUENCE</scope>
    <source>
        <strain evidence="2">CCM 7403</strain>
    </source>
</reference>
<keyword evidence="1" id="KW-0472">Membrane</keyword>
<accession>A0A4P7U9N1</accession>
<keyword evidence="1" id="KW-0812">Transmembrane</keyword>
<evidence type="ECO:0000313" key="5">
    <source>
        <dbReference type="Proteomes" id="UP000630594"/>
    </source>
</evidence>